<reference evidence="5" key="1">
    <citation type="journal article" date="2019" name="Int. J. Syst. Evol. Microbiol.">
        <title>The Global Catalogue of Microorganisms (GCM) 10K type strain sequencing project: providing services to taxonomists for standard genome sequencing and annotation.</title>
        <authorList>
            <consortium name="The Broad Institute Genomics Platform"/>
            <consortium name="The Broad Institute Genome Sequencing Center for Infectious Disease"/>
            <person name="Wu L."/>
            <person name="Ma J."/>
        </authorList>
    </citation>
    <scope>NUCLEOTIDE SEQUENCE [LARGE SCALE GENOMIC DNA]</scope>
    <source>
        <strain evidence="5">CGMCC 1.12482</strain>
    </source>
</reference>
<dbReference type="NCBIfam" id="TIGR00254">
    <property type="entry name" value="GGDEF"/>
    <property type="match status" value="1"/>
</dbReference>
<keyword evidence="5" id="KW-1185">Reference proteome</keyword>
<organism evidence="4 5">
    <name type="scientific">Halopseudomonas salina</name>
    <dbReference type="NCBI Taxonomy" id="1323744"/>
    <lineage>
        <taxon>Bacteria</taxon>
        <taxon>Pseudomonadati</taxon>
        <taxon>Pseudomonadota</taxon>
        <taxon>Gammaproteobacteria</taxon>
        <taxon>Pseudomonadales</taxon>
        <taxon>Pseudomonadaceae</taxon>
        <taxon>Halopseudomonas</taxon>
    </lineage>
</organism>
<feature type="domain" description="EAL" evidence="2">
    <location>
        <begin position="377"/>
        <end position="630"/>
    </location>
</feature>
<dbReference type="Gene3D" id="3.20.20.450">
    <property type="entry name" value="EAL domain"/>
    <property type="match status" value="1"/>
</dbReference>
<feature type="transmembrane region" description="Helical" evidence="1">
    <location>
        <begin position="159"/>
        <end position="177"/>
    </location>
</feature>
<evidence type="ECO:0000313" key="5">
    <source>
        <dbReference type="Proteomes" id="UP000638188"/>
    </source>
</evidence>
<evidence type="ECO:0008006" key="6">
    <source>
        <dbReference type="Google" id="ProtNLM"/>
    </source>
</evidence>
<dbReference type="InterPro" id="IPR035919">
    <property type="entry name" value="EAL_sf"/>
</dbReference>
<dbReference type="PROSITE" id="PS50883">
    <property type="entry name" value="EAL"/>
    <property type="match status" value="1"/>
</dbReference>
<feature type="transmembrane region" description="Helical" evidence="1">
    <location>
        <begin position="28"/>
        <end position="47"/>
    </location>
</feature>
<dbReference type="SUPFAM" id="SSF141868">
    <property type="entry name" value="EAL domain-like"/>
    <property type="match status" value="1"/>
</dbReference>
<proteinExistence type="predicted"/>
<feature type="domain" description="GGDEF" evidence="3">
    <location>
        <begin position="235"/>
        <end position="368"/>
    </location>
</feature>
<sequence>MSLTPNQNDEVNTSRASVKLAAGKQARVLVNILCVVMTLVGARAIAMGGWLDASLIGVGLGSALVCRFLLCRRESEIAVPLLLVILAVIVSMSLWFNQGLYSGGLLAYPALLVVAGIIASARLFISLLVIMLSTVAVVTWSSMSGLQDYQAAPHGLGRFVVVSSLLLMCASVVWVLIRDLQVTRVHLDDEMLRVKDSQANLTHLSRHDALTDLPNRLLMQERFAEAIMLAEEEGTRVALMSFDLDNFKIINDSLGHAAGDELLRRIAERLKGLIRGSDTVSRQGGDEFLVLLGDVDTRETLELVARRFQELVARPLVLDDIELVTSLSIGISVYPDDGEDFGTLLKKAELAMYQAKAAGRNAYCLFSEEMSTNTYERLGIEQDLRQALGREEFKLQYQPIVDLQSGDRVIAVEALIRWHQPERGLVGPTLFVGVAEQMGLIVEIGEWVLHEACRQAMAWRAAGLPDLVMSVNLSAVQLRRGNLEAVVRAALTSSGLPPQYLELELTESMLLQDSDASLVLLQNLKGLGVKLSIDDFGTGYSNLSYLQRFQVDTLKIDKSFVQNIGENEQHRAIVNAIIQMAHSLNLRTIAEGIEDLPTRQLLADLGCDRGQGYLFAKPLVAEDFAELAVG</sequence>
<dbReference type="PROSITE" id="PS50887">
    <property type="entry name" value="GGDEF"/>
    <property type="match status" value="1"/>
</dbReference>
<dbReference type="PANTHER" id="PTHR44757:SF2">
    <property type="entry name" value="BIOFILM ARCHITECTURE MAINTENANCE PROTEIN MBAA"/>
    <property type="match status" value="1"/>
</dbReference>
<evidence type="ECO:0000256" key="1">
    <source>
        <dbReference type="SAM" id="Phobius"/>
    </source>
</evidence>
<gene>
    <name evidence="4" type="ORF">GCM10007418_28430</name>
</gene>
<keyword evidence="1" id="KW-0812">Transmembrane</keyword>
<dbReference type="Proteomes" id="UP000638188">
    <property type="component" value="Unassembled WGS sequence"/>
</dbReference>
<keyword evidence="1" id="KW-0472">Membrane</keyword>
<comment type="caution">
    <text evidence="4">The sequence shown here is derived from an EMBL/GenBank/DDBJ whole genome shotgun (WGS) entry which is preliminary data.</text>
</comment>
<dbReference type="InterPro" id="IPR029787">
    <property type="entry name" value="Nucleotide_cyclase"/>
</dbReference>
<dbReference type="Gene3D" id="3.30.70.270">
    <property type="match status" value="1"/>
</dbReference>
<dbReference type="RefSeq" id="WP_150278765.1">
    <property type="nucleotide sequence ID" value="NZ_BMFF01000006.1"/>
</dbReference>
<protein>
    <recommendedName>
        <fullName evidence="6">Diguanylate cyclase (GGDEF) domain-containing protein</fullName>
    </recommendedName>
</protein>
<feature type="transmembrane region" description="Helical" evidence="1">
    <location>
        <begin position="77"/>
        <end position="96"/>
    </location>
</feature>
<dbReference type="CDD" id="cd01949">
    <property type="entry name" value="GGDEF"/>
    <property type="match status" value="1"/>
</dbReference>
<dbReference type="CDD" id="cd01948">
    <property type="entry name" value="EAL"/>
    <property type="match status" value="1"/>
</dbReference>
<dbReference type="SUPFAM" id="SSF55073">
    <property type="entry name" value="Nucleotide cyclase"/>
    <property type="match status" value="1"/>
</dbReference>
<evidence type="ECO:0000313" key="4">
    <source>
        <dbReference type="EMBL" id="GGD07682.1"/>
    </source>
</evidence>
<evidence type="ECO:0000259" key="2">
    <source>
        <dbReference type="PROSITE" id="PS50883"/>
    </source>
</evidence>
<dbReference type="InterPro" id="IPR052155">
    <property type="entry name" value="Biofilm_reg_signaling"/>
</dbReference>
<accession>A0ABQ1PZV6</accession>
<dbReference type="InterPro" id="IPR043128">
    <property type="entry name" value="Rev_trsase/Diguanyl_cyclase"/>
</dbReference>
<dbReference type="SMART" id="SM00052">
    <property type="entry name" value="EAL"/>
    <property type="match status" value="1"/>
</dbReference>
<evidence type="ECO:0000259" key="3">
    <source>
        <dbReference type="PROSITE" id="PS50887"/>
    </source>
</evidence>
<dbReference type="Pfam" id="PF00990">
    <property type="entry name" value="GGDEF"/>
    <property type="match status" value="1"/>
</dbReference>
<dbReference type="PANTHER" id="PTHR44757">
    <property type="entry name" value="DIGUANYLATE CYCLASE DGCP"/>
    <property type="match status" value="1"/>
</dbReference>
<keyword evidence="1" id="KW-1133">Transmembrane helix</keyword>
<dbReference type="InterPro" id="IPR001633">
    <property type="entry name" value="EAL_dom"/>
</dbReference>
<dbReference type="Pfam" id="PF00563">
    <property type="entry name" value="EAL"/>
    <property type="match status" value="1"/>
</dbReference>
<dbReference type="SMART" id="SM00267">
    <property type="entry name" value="GGDEF"/>
    <property type="match status" value="1"/>
</dbReference>
<feature type="transmembrane region" description="Helical" evidence="1">
    <location>
        <begin position="53"/>
        <end position="70"/>
    </location>
</feature>
<feature type="transmembrane region" description="Helical" evidence="1">
    <location>
        <begin position="108"/>
        <end position="138"/>
    </location>
</feature>
<dbReference type="EMBL" id="BMFF01000006">
    <property type="protein sequence ID" value="GGD07682.1"/>
    <property type="molecule type" value="Genomic_DNA"/>
</dbReference>
<name>A0ABQ1PZV6_9GAMM</name>
<dbReference type="InterPro" id="IPR000160">
    <property type="entry name" value="GGDEF_dom"/>
</dbReference>